<gene>
    <name evidence="1" type="ORF">GCM10023176_08210</name>
</gene>
<reference evidence="2" key="1">
    <citation type="journal article" date="2019" name="Int. J. Syst. Evol. Microbiol.">
        <title>The Global Catalogue of Microorganisms (GCM) 10K type strain sequencing project: providing services to taxonomists for standard genome sequencing and annotation.</title>
        <authorList>
            <consortium name="The Broad Institute Genomics Platform"/>
            <consortium name="The Broad Institute Genome Sequencing Center for Infectious Disease"/>
            <person name="Wu L."/>
            <person name="Ma J."/>
        </authorList>
    </citation>
    <scope>NUCLEOTIDE SEQUENCE [LARGE SCALE GENOMIC DNA]</scope>
    <source>
        <strain evidence="2">JCM 3175</strain>
    </source>
</reference>
<dbReference type="RefSeq" id="WP_346116305.1">
    <property type="nucleotide sequence ID" value="NZ_BAABGU010000003.1"/>
</dbReference>
<name>A0ABP8S784_9ACTN</name>
<evidence type="ECO:0000313" key="1">
    <source>
        <dbReference type="EMBL" id="GAA4563711.1"/>
    </source>
</evidence>
<protein>
    <submittedName>
        <fullName evidence="1">Uncharacterized protein</fullName>
    </submittedName>
</protein>
<sequence length="126" mass="13967">MSFDLVVLAVEPATSLDDMRRMIEHCASLVHRDGEPDPRIIGFYEELQESLPDHPPYDRESPWMSAPLAVGIDHVSMSISHSPRGTKAVQAVCQLAERHGLVIYDPQGNEVTGLDLEYRTTAPLGD</sequence>
<comment type="caution">
    <text evidence="1">The sequence shown here is derived from an EMBL/GenBank/DDBJ whole genome shotgun (WGS) entry which is preliminary data.</text>
</comment>
<accession>A0ABP8S784</accession>
<proteinExistence type="predicted"/>
<organism evidence="1 2">
    <name type="scientific">Micromonospora coerulea</name>
    <dbReference type="NCBI Taxonomy" id="47856"/>
    <lineage>
        <taxon>Bacteria</taxon>
        <taxon>Bacillati</taxon>
        <taxon>Actinomycetota</taxon>
        <taxon>Actinomycetes</taxon>
        <taxon>Micromonosporales</taxon>
        <taxon>Micromonosporaceae</taxon>
        <taxon>Micromonospora</taxon>
    </lineage>
</organism>
<dbReference type="EMBL" id="BAABGU010000003">
    <property type="protein sequence ID" value="GAA4563711.1"/>
    <property type="molecule type" value="Genomic_DNA"/>
</dbReference>
<evidence type="ECO:0000313" key="2">
    <source>
        <dbReference type="Proteomes" id="UP001500307"/>
    </source>
</evidence>
<dbReference type="Proteomes" id="UP001500307">
    <property type="component" value="Unassembled WGS sequence"/>
</dbReference>
<keyword evidence="2" id="KW-1185">Reference proteome</keyword>